<sequence length="445" mass="47587">MQTPNGTLSVSPSFMPKCANDFRSLLDPENLNTWLSGINEDRPDLAGQLAERLRTIRFRADHQVPPPNPWSAWLFLGGRGAGKTYAGAAWLNEQAAAGARLALVGPTFHDVREVMIEGPSGLKALSLADERPRWEASRRRLVWPNGACAYAFSAEDPESLRGPQFHAAWADEFCAWPKPGDTLAMLRFGLRLGTDPRLVVTTTPKPHKALKVLMAEPGVSLTRAGTAANAGNLAPAFLRTLESLYGGTRLAAQELDGVIVETDGGLFRAEDLARCRAARPARLDRVVVAVDPPATAGGDACGIVVVGRRDDRAFVLADETARGLSPAGWAARAVAAARAWAADALVAEANQGGDMVRSVLAQADPPCRVKLVRASVGKRARAEPVAALYEQGRVLHCGPFVALEEELMALGSGDLEHSPDRADALVWAVSELMLGGRQTPRLRAL</sequence>
<dbReference type="Proteomes" id="UP000249393">
    <property type="component" value="Unassembled WGS sequence"/>
</dbReference>
<name>A0A2W5UZC8_9CAUL</name>
<evidence type="ECO:0000313" key="4">
    <source>
        <dbReference type="Proteomes" id="UP000249393"/>
    </source>
</evidence>
<dbReference type="InterPro" id="IPR035421">
    <property type="entry name" value="Terminase_6C"/>
</dbReference>
<dbReference type="Pfam" id="PF03237">
    <property type="entry name" value="Terminase_6N"/>
    <property type="match status" value="1"/>
</dbReference>
<feature type="domain" description="Terminase large subunit gp17-like C-terminal" evidence="2">
    <location>
        <begin position="289"/>
        <end position="431"/>
    </location>
</feature>
<dbReference type="Pfam" id="PF17289">
    <property type="entry name" value="Terminase_6C"/>
    <property type="match status" value="1"/>
</dbReference>
<dbReference type="InterPro" id="IPR027417">
    <property type="entry name" value="P-loop_NTPase"/>
</dbReference>
<dbReference type="Gene3D" id="3.40.50.300">
    <property type="entry name" value="P-loop containing nucleotide triphosphate hydrolases"/>
    <property type="match status" value="1"/>
</dbReference>
<keyword evidence="1" id="KW-1188">Viral release from host cell</keyword>
<evidence type="ECO:0000313" key="3">
    <source>
        <dbReference type="EMBL" id="PZR32980.1"/>
    </source>
</evidence>
<reference evidence="3 4" key="1">
    <citation type="submission" date="2017-08" db="EMBL/GenBank/DDBJ databases">
        <title>Infants hospitalized years apart are colonized by the same room-sourced microbial strains.</title>
        <authorList>
            <person name="Brooks B."/>
            <person name="Olm M.R."/>
            <person name="Firek B.A."/>
            <person name="Baker R."/>
            <person name="Thomas B.C."/>
            <person name="Morowitz M.J."/>
            <person name="Banfield J.F."/>
        </authorList>
    </citation>
    <scope>NUCLEOTIDE SEQUENCE [LARGE SCALE GENOMIC DNA]</scope>
    <source>
        <strain evidence="3">S2_003_000_R2_4</strain>
    </source>
</reference>
<proteinExistence type="predicted"/>
<organism evidence="3 4">
    <name type="scientific">Caulobacter segnis</name>
    <dbReference type="NCBI Taxonomy" id="88688"/>
    <lineage>
        <taxon>Bacteria</taxon>
        <taxon>Pseudomonadati</taxon>
        <taxon>Pseudomonadota</taxon>
        <taxon>Alphaproteobacteria</taxon>
        <taxon>Caulobacterales</taxon>
        <taxon>Caulobacteraceae</taxon>
        <taxon>Caulobacter</taxon>
    </lineage>
</organism>
<dbReference type="EMBL" id="QFQZ01000049">
    <property type="protein sequence ID" value="PZR32980.1"/>
    <property type="molecule type" value="Genomic_DNA"/>
</dbReference>
<gene>
    <name evidence="3" type="ORF">DI526_14860</name>
</gene>
<dbReference type="Gene3D" id="3.30.420.240">
    <property type="match status" value="1"/>
</dbReference>
<comment type="caution">
    <text evidence="3">The sequence shown here is derived from an EMBL/GenBank/DDBJ whole genome shotgun (WGS) entry which is preliminary data.</text>
</comment>
<accession>A0A2W5UZC8</accession>
<protein>
    <submittedName>
        <fullName evidence="3">DNA-packaging protein</fullName>
    </submittedName>
</protein>
<evidence type="ECO:0000256" key="1">
    <source>
        <dbReference type="ARBA" id="ARBA00022612"/>
    </source>
</evidence>
<evidence type="ECO:0000259" key="2">
    <source>
        <dbReference type="Pfam" id="PF17289"/>
    </source>
</evidence>
<dbReference type="AlphaFoldDB" id="A0A2W5UZC8"/>